<name>A0A031FSZ1_9MICO</name>
<dbReference type="SUPFAM" id="SSF140453">
    <property type="entry name" value="EsxAB dimer-like"/>
    <property type="match status" value="1"/>
</dbReference>
<dbReference type="KEGG" id="moo:BWL13_02040"/>
<comment type="similarity">
    <text evidence="1">Belongs to the WXG100 family.</text>
</comment>
<proteinExistence type="inferred from homology"/>
<evidence type="ECO:0000313" key="3">
    <source>
        <dbReference type="Proteomes" id="UP000024001"/>
    </source>
</evidence>
<dbReference type="Gene3D" id="1.10.287.1060">
    <property type="entry name" value="ESAT-6-like"/>
    <property type="match status" value="1"/>
</dbReference>
<dbReference type="eggNOG" id="COG4842">
    <property type="taxonomic scope" value="Bacteria"/>
</dbReference>
<organism evidence="2 3">
    <name type="scientific">Microbacterium oleivorans</name>
    <dbReference type="NCBI Taxonomy" id="273677"/>
    <lineage>
        <taxon>Bacteria</taxon>
        <taxon>Bacillati</taxon>
        <taxon>Actinomycetota</taxon>
        <taxon>Actinomycetes</taxon>
        <taxon>Micrococcales</taxon>
        <taxon>Microbacteriaceae</taxon>
        <taxon>Microbacterium</taxon>
    </lineage>
</organism>
<dbReference type="GeneID" id="91432407"/>
<dbReference type="PATRIC" id="fig|273677.3.peg.1910"/>
<keyword evidence="3" id="KW-1185">Reference proteome</keyword>
<protein>
    <recommendedName>
        <fullName evidence="1">ESAT-6-like protein</fullName>
    </recommendedName>
</protein>
<dbReference type="InterPro" id="IPR010310">
    <property type="entry name" value="T7SS_ESAT-6-like"/>
</dbReference>
<dbReference type="InterPro" id="IPR036689">
    <property type="entry name" value="ESAT-6-like_sf"/>
</dbReference>
<dbReference type="OrthoDB" id="4231069at2"/>
<comment type="caution">
    <text evidence="2">The sequence shown here is derived from an EMBL/GenBank/DDBJ whole genome shotgun (WGS) entry which is preliminary data.</text>
</comment>
<dbReference type="NCBIfam" id="TIGR03930">
    <property type="entry name" value="WXG100_ESAT6"/>
    <property type="match status" value="1"/>
</dbReference>
<dbReference type="Proteomes" id="UP000024001">
    <property type="component" value="Unassembled WGS sequence"/>
</dbReference>
<accession>A0A031FSZ1</accession>
<dbReference type="AlphaFoldDB" id="A0A031FSZ1"/>
<dbReference type="RefSeq" id="WP_036311864.1">
    <property type="nucleotide sequence ID" value="NZ_CP031421.1"/>
</dbReference>
<evidence type="ECO:0000313" key="2">
    <source>
        <dbReference type="EMBL" id="EZP26725.1"/>
    </source>
</evidence>
<dbReference type="EMBL" id="JFYO01000006">
    <property type="protein sequence ID" value="EZP26725.1"/>
    <property type="molecule type" value="Genomic_DNA"/>
</dbReference>
<gene>
    <name evidence="2" type="ORF">BW34_01925</name>
</gene>
<evidence type="ECO:0000256" key="1">
    <source>
        <dbReference type="RuleBase" id="RU362001"/>
    </source>
</evidence>
<dbReference type="Pfam" id="PF06013">
    <property type="entry name" value="WXG100"/>
    <property type="match status" value="1"/>
</dbReference>
<sequence>MTAFTVDSDAVLAATSTIRATGDRVQSETAAMLGHLTQLQGSWTGSASVAFQSVVERWRAAQRELDAALADISTALGTVGQQYAQTEMAAAGMFR</sequence>
<reference evidence="2 3" key="1">
    <citation type="submission" date="2014-03" db="EMBL/GenBank/DDBJ databases">
        <title>Draft Genome Sequences of 13 Willow Endophytes.</title>
        <authorList>
            <person name="Gan H.Y."/>
            <person name="Gan H.M."/>
            <person name="Savka M.A."/>
            <person name="Hudson A.O."/>
        </authorList>
    </citation>
    <scope>NUCLEOTIDE SEQUENCE [LARGE SCALE GENOMIC DNA]</scope>
    <source>
        <strain evidence="2 3">RIT293</strain>
    </source>
</reference>